<reference evidence="4 5" key="3">
    <citation type="journal article" date="2013" name="Genome Biol.">
        <title>Assembly of a phased diploid Candida albicans genome facilitates allele-specific measurements and provides a simple model for repeat and indel structure.</title>
        <authorList>
            <person name="Muzzey D."/>
            <person name="Schwartz K."/>
            <person name="Weissman J.S."/>
            <person name="Sherlock G."/>
        </authorList>
    </citation>
    <scope>NUCLEOTIDE SEQUENCE [LARGE SCALE GENOMIC DNA]</scope>
    <source>
        <strain evidence="5">SC5314 / ATCC MYA-2876</strain>
    </source>
</reference>
<keyword evidence="5" id="KW-1185">Reference proteome</keyword>
<proteinExistence type="predicted"/>
<dbReference type="RefSeq" id="XP_712342.2">
    <property type="nucleotide sequence ID" value="XM_707249.2"/>
</dbReference>
<feature type="compositionally biased region" description="Basic and acidic residues" evidence="2">
    <location>
        <begin position="80"/>
        <end position="89"/>
    </location>
</feature>
<evidence type="ECO:0000256" key="2">
    <source>
        <dbReference type="SAM" id="MobiDB-lite"/>
    </source>
</evidence>
<sequence length="357" mass="40915">MSSNPAKHIGIKQQKLIEESIKNYVVYYDKTFSSYLKLRSDILELHNTVRLLSTHKEKRNTSNPDDNETKEEVSTAEENSISKDEIEPDNIKIDEADAESFKNKLAEAAVRLEQLKFEADKVQITYESYLNELRNILAIESRKHAEGYQPEVLTDAKNKLSSLVNQETELNAKIDDIKTVQKPLLDKVTNLVSNFNSNITSSTARVIHPSLLRNIDDEGTENSVQVNYNHLVFAKSDISRFFAERTAVSELNDVLLSQVHDILESNSRVFDKVETQSSSEDSQKLLYKLARSSLHDINQNTDLDEYDDLIDKAIKDISISYQENQVIKAQWSKHARKVEKIKHILEEQDEDGDIEMI</sequence>
<protein>
    <submittedName>
        <fullName evidence="4">Uncharacterized protein</fullName>
    </submittedName>
</protein>
<organism evidence="4 5">
    <name type="scientific">Candida albicans (strain SC5314 / ATCC MYA-2876)</name>
    <name type="common">Yeast</name>
    <dbReference type="NCBI Taxonomy" id="237561"/>
    <lineage>
        <taxon>Eukaryota</taxon>
        <taxon>Fungi</taxon>
        <taxon>Dikarya</taxon>
        <taxon>Ascomycota</taxon>
        <taxon>Saccharomycotina</taxon>
        <taxon>Pichiomycetes</taxon>
        <taxon>Debaryomycetaceae</taxon>
        <taxon>Candida/Lodderomyces clade</taxon>
        <taxon>Candida</taxon>
    </lineage>
</organism>
<reference evidence="4 5" key="2">
    <citation type="journal article" date="2007" name="Genome Biol.">
        <title>Assembly of the Candida albicans genome into sixteen supercontigs aligned on the eight chromosomes.</title>
        <authorList>
            <person name="van het Hoog M."/>
            <person name="Rast T.J."/>
            <person name="Martchenko M."/>
            <person name="Grindle S."/>
            <person name="Dignard D."/>
            <person name="Hogues H."/>
            <person name="Cuomo C."/>
            <person name="Berriman M."/>
            <person name="Scherer S."/>
            <person name="Magee B.B."/>
            <person name="Whiteway M."/>
            <person name="Chibana H."/>
            <person name="Nantel A."/>
            <person name="Magee P.T."/>
        </authorList>
    </citation>
    <scope>GENOME REANNOTATION</scope>
    <source>
        <strain evidence="5">SC5314 / ATCC MYA-2876</strain>
    </source>
</reference>
<dbReference type="InParanoid" id="A0A1D8PTH5"/>
<dbReference type="eggNOG" id="ENOG502RQ2H">
    <property type="taxonomic scope" value="Eukaryota"/>
</dbReference>
<dbReference type="CGD" id="CAL0000200205">
    <property type="gene designation" value="orf19.13554"/>
</dbReference>
<dbReference type="GeneID" id="3646056"/>
<feature type="region of interest" description="Disordered" evidence="2">
    <location>
        <begin position="55"/>
        <end position="89"/>
    </location>
</feature>
<keyword evidence="1" id="KW-0175">Coiled coil</keyword>
<evidence type="ECO:0000313" key="3">
    <source>
        <dbReference type="CGD" id="CAL0000200205"/>
    </source>
</evidence>
<dbReference type="Proteomes" id="UP000000559">
    <property type="component" value="Chromosome R"/>
</dbReference>
<evidence type="ECO:0000313" key="4">
    <source>
        <dbReference type="EMBL" id="AOW31429.1"/>
    </source>
</evidence>
<gene>
    <name evidence="4" type="ordered locus">CAALFM_CR07340CA</name>
    <name evidence="3" type="ordered locus">orf19.13554</name>
</gene>
<dbReference type="KEGG" id="cal:CAALFM_CR07340CA"/>
<accession>A0A1D8PTH5</accession>
<feature type="coiled-coil region" evidence="1">
    <location>
        <begin position="98"/>
        <end position="173"/>
    </location>
</feature>
<name>A0A1D8PTH5_CANAL</name>
<dbReference type="OrthoDB" id="4091843at2759"/>
<dbReference type="AlphaFoldDB" id="A0A1D8PTH5"/>
<reference evidence="4 5" key="1">
    <citation type="journal article" date="2004" name="Proc. Natl. Acad. Sci. U.S.A.">
        <title>The diploid genome sequence of Candida albicans.</title>
        <authorList>
            <person name="Jones T."/>
            <person name="Federspiel N.A."/>
            <person name="Chibana H."/>
            <person name="Dungan J."/>
            <person name="Kalman S."/>
            <person name="Magee B.B."/>
            <person name="Newport G."/>
            <person name="Thorstenson Y.R."/>
            <person name="Agabian N."/>
            <person name="Magee P.T."/>
            <person name="Davis R.W."/>
            <person name="Scherer S."/>
        </authorList>
    </citation>
    <scope>NUCLEOTIDE SEQUENCE [LARGE SCALE GENOMIC DNA]</scope>
    <source>
        <strain evidence="5">SC5314 / ATCC MYA-2876</strain>
    </source>
</reference>
<evidence type="ECO:0000256" key="1">
    <source>
        <dbReference type="SAM" id="Coils"/>
    </source>
</evidence>
<evidence type="ECO:0000313" key="5">
    <source>
        <dbReference type="Proteomes" id="UP000000559"/>
    </source>
</evidence>
<dbReference type="VEuPathDB" id="FungiDB:CR_07340C_A"/>
<dbReference type="EMBL" id="CP017630">
    <property type="protein sequence ID" value="AOW31429.1"/>
    <property type="molecule type" value="Genomic_DNA"/>
</dbReference>
<dbReference type="SMR" id="A0A1D8PTH5"/>